<dbReference type="InterPro" id="IPR007374">
    <property type="entry name" value="ASCH_domain"/>
</dbReference>
<dbReference type="SMART" id="SM01022">
    <property type="entry name" value="ASCH"/>
    <property type="match status" value="1"/>
</dbReference>
<dbReference type="Pfam" id="PF04266">
    <property type="entry name" value="ASCH"/>
    <property type="match status" value="1"/>
</dbReference>
<dbReference type="EMBL" id="PFCQ01000003">
    <property type="protein sequence ID" value="PIR68495.1"/>
    <property type="molecule type" value="Genomic_DNA"/>
</dbReference>
<evidence type="ECO:0000313" key="3">
    <source>
        <dbReference type="Proteomes" id="UP000230094"/>
    </source>
</evidence>
<organism evidence="2 3">
    <name type="scientific">Candidatus Nomurabacteria bacterium CG10_big_fil_rev_8_21_14_0_10_35_16</name>
    <dbReference type="NCBI Taxonomy" id="1974731"/>
    <lineage>
        <taxon>Bacteria</taxon>
        <taxon>Candidatus Nomuraibacteriota</taxon>
    </lineage>
</organism>
<dbReference type="Gene3D" id="2.30.130.30">
    <property type="entry name" value="Hypothetical protein"/>
    <property type="match status" value="1"/>
</dbReference>
<feature type="domain" description="ASCH" evidence="1">
    <location>
        <begin position="5"/>
        <end position="118"/>
    </location>
</feature>
<accession>A0A2H0TDX6</accession>
<dbReference type="Proteomes" id="UP000230094">
    <property type="component" value="Unassembled WGS sequence"/>
</dbReference>
<reference evidence="3" key="1">
    <citation type="submission" date="2017-09" db="EMBL/GenBank/DDBJ databases">
        <title>Depth-based differentiation of microbial function through sediment-hosted aquifers and enrichment of novel symbionts in the deep terrestrial subsurface.</title>
        <authorList>
            <person name="Probst A.J."/>
            <person name="Ladd B."/>
            <person name="Jarett J.K."/>
            <person name="Geller-Mcgrath D.E."/>
            <person name="Sieber C.M.K."/>
            <person name="Emerson J.B."/>
            <person name="Anantharaman K."/>
            <person name="Thomas B.C."/>
            <person name="Malmstrom R."/>
            <person name="Stieglmeier M."/>
            <person name="Klingl A."/>
            <person name="Woyke T."/>
            <person name="Ryan C.M."/>
            <person name="Banfield J.F."/>
        </authorList>
    </citation>
    <scope>NUCLEOTIDE SEQUENCE [LARGE SCALE GENOMIC DNA]</scope>
</reference>
<proteinExistence type="predicted"/>
<comment type="caution">
    <text evidence="2">The sequence shown here is derived from an EMBL/GenBank/DDBJ whole genome shotgun (WGS) entry which is preliminary data.</text>
</comment>
<dbReference type="SUPFAM" id="SSF88697">
    <property type="entry name" value="PUA domain-like"/>
    <property type="match status" value="1"/>
</dbReference>
<evidence type="ECO:0000313" key="2">
    <source>
        <dbReference type="EMBL" id="PIR68495.1"/>
    </source>
</evidence>
<dbReference type="AlphaFoldDB" id="A0A2H0TDX6"/>
<protein>
    <recommendedName>
        <fullName evidence="1">ASCH domain-containing protein</fullName>
    </recommendedName>
</protein>
<evidence type="ECO:0000259" key="1">
    <source>
        <dbReference type="SMART" id="SM01022"/>
    </source>
</evidence>
<gene>
    <name evidence="2" type="ORF">COU49_00430</name>
</gene>
<name>A0A2H0TDX6_9BACT</name>
<dbReference type="InterPro" id="IPR015947">
    <property type="entry name" value="PUA-like_sf"/>
</dbReference>
<sequence length="119" mass="13342">MKYELELNPKPFRAIKAGIKTIEVRASTTHNKHLPEELKSGDVISFLECETGEKIDVYVVEIRHYKNVRSLLETEGIDRILSGVGGLEQGIENIESISGYKEAIARGGIYAIEVKLKKK</sequence>